<accession>A0ABU0XZR0</accession>
<dbReference type="Gene3D" id="3.40.190.10">
    <property type="entry name" value="Periplasmic binding protein-like II"/>
    <property type="match status" value="2"/>
</dbReference>
<evidence type="ECO:0000313" key="2">
    <source>
        <dbReference type="Proteomes" id="UP001237592"/>
    </source>
</evidence>
<dbReference type="RefSeq" id="WP_307780040.1">
    <property type="nucleotide sequence ID" value="NZ_JAVFKP010000005.1"/>
</dbReference>
<dbReference type="EMBL" id="JAVFKP010000005">
    <property type="protein sequence ID" value="MDQ4628329.1"/>
    <property type="molecule type" value="Genomic_DNA"/>
</dbReference>
<proteinExistence type="predicted"/>
<name>A0ABU0XZR0_9BURK</name>
<comment type="caution">
    <text evidence="1">The sequence shown here is derived from an EMBL/GenBank/DDBJ whole genome shotgun (WGS) entry which is preliminary data.</text>
</comment>
<dbReference type="SUPFAM" id="SSF53850">
    <property type="entry name" value="Periplasmic binding protein-like II"/>
    <property type="match status" value="1"/>
</dbReference>
<organism evidence="1 2">
    <name type="scientific">Janthinobacterium lividum</name>
    <dbReference type="NCBI Taxonomy" id="29581"/>
    <lineage>
        <taxon>Bacteria</taxon>
        <taxon>Pseudomonadati</taxon>
        <taxon>Pseudomonadota</taxon>
        <taxon>Betaproteobacteria</taxon>
        <taxon>Burkholderiales</taxon>
        <taxon>Oxalobacteraceae</taxon>
        <taxon>Janthinobacterium</taxon>
    </lineage>
</organism>
<dbReference type="Proteomes" id="UP001237592">
    <property type="component" value="Unassembled WGS sequence"/>
</dbReference>
<keyword evidence="2" id="KW-1185">Reference proteome</keyword>
<reference evidence="1 2" key="1">
    <citation type="submission" date="2023-08" db="EMBL/GenBank/DDBJ databases">
        <title>Draft genome sequence of Janthinobacterium lividum.</title>
        <authorList>
            <person name="Chun B.H."/>
            <person name="Lee Y."/>
        </authorList>
    </citation>
    <scope>NUCLEOTIDE SEQUENCE [LARGE SCALE GENOMIC DNA]</scope>
    <source>
        <strain evidence="1 2">AMJK</strain>
    </source>
</reference>
<protein>
    <submittedName>
        <fullName evidence="1">Transporter substrate-binding domain-containing protein</fullName>
    </submittedName>
</protein>
<sequence>MRRRPLLKLAALWPLGAAIGAVPPLPLPLVYPRHQALDDPQQGYVTALLQQALARSGQAYALRRSALRMVQTRAMQEIAMASGTVDVVWAMTSRARETQLLPVRIPIDRGLIGWRVALIQARQPQLLRDVRSIAALARLSAGQMRDWPDSAILQANGLRLDTSSTYEGLFQQLAAGRIDYFPRSVIEAQSELASHAQLPLALDTHLVIRYPAALYFFVGKHRPELARHIETGLETMLADGSFAQLFQRHFGRLAQGLNLSRRHVLELANPDLPEETPLARKALWYRPRHY</sequence>
<gene>
    <name evidence="1" type="ORF">RB624_20815</name>
</gene>
<evidence type="ECO:0000313" key="1">
    <source>
        <dbReference type="EMBL" id="MDQ4628329.1"/>
    </source>
</evidence>